<name>A0A0G1M7D7_9BACT</name>
<dbReference type="Proteomes" id="UP000034086">
    <property type="component" value="Unassembled WGS sequence"/>
</dbReference>
<organism evidence="1 2">
    <name type="scientific">Candidatus Woesebacteria bacterium GW2011_GWE1_45_18</name>
    <dbReference type="NCBI Taxonomy" id="1618598"/>
    <lineage>
        <taxon>Bacteria</taxon>
        <taxon>Candidatus Woeseibacteriota</taxon>
    </lineage>
</organism>
<dbReference type="Gene3D" id="2.10.109.10">
    <property type="entry name" value="Umud Fragment, subunit A"/>
    <property type="match status" value="1"/>
</dbReference>
<dbReference type="InterPro" id="IPR039498">
    <property type="entry name" value="NTP_transf_5"/>
</dbReference>
<proteinExistence type="predicted"/>
<comment type="caution">
    <text evidence="1">The sequence shown here is derived from an EMBL/GenBank/DDBJ whole genome shotgun (WGS) entry which is preliminary data.</text>
</comment>
<dbReference type="EMBL" id="LCKQ01000003">
    <property type="protein sequence ID" value="KKU04136.1"/>
    <property type="molecule type" value="Genomic_DNA"/>
</dbReference>
<gene>
    <name evidence="1" type="ORF">UX03_C0003G0023</name>
</gene>
<dbReference type="Pfam" id="PF14907">
    <property type="entry name" value="NTP_transf_5"/>
    <property type="match status" value="1"/>
</dbReference>
<protein>
    <recommendedName>
        <fullName evidence="3">Peptidase S24/S26A/S26B/S26C domain-containing protein</fullName>
    </recommendedName>
</protein>
<dbReference type="SUPFAM" id="SSF51306">
    <property type="entry name" value="LexA/Signal peptidase"/>
    <property type="match status" value="1"/>
</dbReference>
<evidence type="ECO:0008006" key="3">
    <source>
        <dbReference type="Google" id="ProtNLM"/>
    </source>
</evidence>
<evidence type="ECO:0000313" key="1">
    <source>
        <dbReference type="EMBL" id="KKU04136.1"/>
    </source>
</evidence>
<reference evidence="1 2" key="1">
    <citation type="journal article" date="2015" name="Nature">
        <title>rRNA introns, odd ribosomes, and small enigmatic genomes across a large radiation of phyla.</title>
        <authorList>
            <person name="Brown C.T."/>
            <person name="Hug L.A."/>
            <person name="Thomas B.C."/>
            <person name="Sharon I."/>
            <person name="Castelle C.J."/>
            <person name="Singh A."/>
            <person name="Wilkins M.J."/>
            <person name="Williams K.H."/>
            <person name="Banfield J.F."/>
        </authorList>
    </citation>
    <scope>NUCLEOTIDE SEQUENCE [LARGE SCALE GENOMIC DNA]</scope>
</reference>
<evidence type="ECO:0000313" key="2">
    <source>
        <dbReference type="Proteomes" id="UP000034086"/>
    </source>
</evidence>
<sequence length="409" mass="47163">MPKAATAGLSMVPLLLPNDRLIVEKSSDYKVDDIIVFLKDGKFVAHRLVYINERDDYFITMGDNNPRGEKIFPRQILGKVNTIARNGREINLEHVYLAQSSNYLVAIRKINLALITSKISYLILKGLPVHIYFTGTPPKRIYKDFDILISEKDFSKAAEKLGELGFIRTEVIPSHTPNDKKYRKSTEISFVKPSSLFPIVIDLHIEPSIGFARARGLNKLFPGLSSFSGYLREGRKVRLVSGMKLPLLETSLFALYLMLHFYQHNFQGMFRLDFLYRVLSREDLDWGKLARLITKFQLENFTFPVLMFLGLYKGFNFPKSFLKKVKPTFDKVIVAKIIVRTVSPFRNDQRTLEKALKRLFWSFLLSPLALFEKLKLLLHPDVASYFLPSIKFLVFSSFKNSFKSFSAFL</sequence>
<dbReference type="InterPro" id="IPR036286">
    <property type="entry name" value="LexA/Signal_pep-like_sf"/>
</dbReference>
<dbReference type="CDD" id="cd06462">
    <property type="entry name" value="Peptidase_S24_S26"/>
    <property type="match status" value="1"/>
</dbReference>
<accession>A0A0G1M7D7</accession>
<dbReference type="AlphaFoldDB" id="A0A0G1M7D7"/>